<dbReference type="GO" id="GO:0004252">
    <property type="term" value="F:serine-type endopeptidase activity"/>
    <property type="evidence" value="ECO:0007669"/>
    <property type="project" value="InterPro"/>
</dbReference>
<organism evidence="4 5">
    <name type="scientific">Pedobacter caeni</name>
    <dbReference type="NCBI Taxonomy" id="288992"/>
    <lineage>
        <taxon>Bacteria</taxon>
        <taxon>Pseudomonadati</taxon>
        <taxon>Bacteroidota</taxon>
        <taxon>Sphingobacteriia</taxon>
        <taxon>Sphingobacteriales</taxon>
        <taxon>Sphingobacteriaceae</taxon>
        <taxon>Pedobacter</taxon>
    </lineage>
</organism>
<dbReference type="SMART" id="SM00020">
    <property type="entry name" value="Tryp_SPc"/>
    <property type="match status" value="1"/>
</dbReference>
<gene>
    <name evidence="4" type="ORF">SAMN04488522_101868</name>
</gene>
<dbReference type="InterPro" id="IPR050430">
    <property type="entry name" value="Peptidase_S1"/>
</dbReference>
<evidence type="ECO:0000259" key="3">
    <source>
        <dbReference type="PROSITE" id="PS50240"/>
    </source>
</evidence>
<dbReference type="CDD" id="cd00190">
    <property type="entry name" value="Tryp_SPc"/>
    <property type="match status" value="1"/>
</dbReference>
<protein>
    <submittedName>
        <fullName evidence="4">Trypsin</fullName>
    </submittedName>
</protein>
<dbReference type="FunFam" id="2.40.10.10:FF:000068">
    <property type="entry name" value="transmembrane protease serine 2"/>
    <property type="match status" value="1"/>
</dbReference>
<dbReference type="AlphaFoldDB" id="A0A1M4VDF9"/>
<reference evidence="5" key="1">
    <citation type="submission" date="2016-11" db="EMBL/GenBank/DDBJ databases">
        <authorList>
            <person name="Varghese N."/>
            <person name="Submissions S."/>
        </authorList>
    </citation>
    <scope>NUCLEOTIDE SEQUENCE [LARGE SCALE GENOMIC DNA]</scope>
    <source>
        <strain evidence="5">DSM 16990</strain>
    </source>
</reference>
<evidence type="ECO:0000313" key="4">
    <source>
        <dbReference type="EMBL" id="SHE66870.1"/>
    </source>
</evidence>
<dbReference type="OrthoDB" id="4535652at2"/>
<dbReference type="InterPro" id="IPR001314">
    <property type="entry name" value="Peptidase_S1A"/>
</dbReference>
<evidence type="ECO:0000313" key="5">
    <source>
        <dbReference type="Proteomes" id="UP000184287"/>
    </source>
</evidence>
<dbReference type="PANTHER" id="PTHR24276">
    <property type="entry name" value="POLYSERASE-RELATED"/>
    <property type="match status" value="1"/>
</dbReference>
<dbReference type="InterPro" id="IPR043504">
    <property type="entry name" value="Peptidase_S1_PA_chymotrypsin"/>
</dbReference>
<evidence type="ECO:0000256" key="1">
    <source>
        <dbReference type="ARBA" id="ARBA00007664"/>
    </source>
</evidence>
<keyword evidence="5" id="KW-1185">Reference proteome</keyword>
<dbReference type="Proteomes" id="UP000184287">
    <property type="component" value="Unassembled WGS sequence"/>
</dbReference>
<dbReference type="InterPro" id="IPR033116">
    <property type="entry name" value="TRYPSIN_SER"/>
</dbReference>
<feature type="domain" description="Peptidase S1" evidence="3">
    <location>
        <begin position="41"/>
        <end position="279"/>
    </location>
</feature>
<accession>A0A1M4VDF9</accession>
<evidence type="ECO:0000256" key="2">
    <source>
        <dbReference type="ARBA" id="ARBA00023157"/>
    </source>
</evidence>
<dbReference type="STRING" id="288992.SAMN04488522_101868"/>
<keyword evidence="2" id="KW-1015">Disulfide bond</keyword>
<comment type="similarity">
    <text evidence="1">Belongs to the peptidase S1 family.</text>
</comment>
<dbReference type="PROSITE" id="PS00135">
    <property type="entry name" value="TRYPSIN_SER"/>
    <property type="match status" value="1"/>
</dbReference>
<proteinExistence type="inferred from homology"/>
<dbReference type="PROSITE" id="PS50240">
    <property type="entry name" value="TRYPSIN_DOM"/>
    <property type="match status" value="1"/>
</dbReference>
<name>A0A1M4VDF9_9SPHI</name>
<sequence>MKKTIISLSLILALSIYFIGCKKKDLPENQQEKKVNDKTSIIGGEPINILNAPYQAAFFVHKGISFGFQGGGVILSENWILTAAHVVSNGSQQLPLSLVNVRTGSTDANLGTNRTVDQIIRHPNYNPTTLENDIALVHLSSPMTFNASTAAISYSTSTSIPYAQAGYAAIASGWGDTVQSGIGSSTNQLNSVGVKVIPNNDGSIPGYMNRSESILFTNSPDNQNHGTCNGDSGGPLTINFGDGPVLAGIVSFGTPTCLNGPAGYARVSYFADWIYTNSGVGSDRLYGNYGINYFCGSANYQIVQPSTGTTVSWSVSNPSNATLSTSTGNSVTVTRTGDLYADLNLTATITFPGGRTKVINKKIFSDCKVPIVVQALRGGMPRPLMGGVKFISNNPQNPREFGSDWMSVDEPEIVPGTYNLYAYLDNGVSVSVNVNGTSQNVVGQGVGSVGIGNGVFLGTVTVNSGFYVKAILP</sequence>
<dbReference type="SUPFAM" id="SSF50494">
    <property type="entry name" value="Trypsin-like serine proteases"/>
    <property type="match status" value="1"/>
</dbReference>
<dbReference type="GO" id="GO:0006508">
    <property type="term" value="P:proteolysis"/>
    <property type="evidence" value="ECO:0007669"/>
    <property type="project" value="InterPro"/>
</dbReference>
<dbReference type="InterPro" id="IPR009003">
    <property type="entry name" value="Peptidase_S1_PA"/>
</dbReference>
<dbReference type="PRINTS" id="PR00722">
    <property type="entry name" value="CHYMOTRYPSIN"/>
</dbReference>
<dbReference type="Pfam" id="PF00089">
    <property type="entry name" value="Trypsin"/>
    <property type="match status" value="1"/>
</dbReference>
<dbReference type="Gene3D" id="2.40.10.10">
    <property type="entry name" value="Trypsin-like serine proteases"/>
    <property type="match status" value="1"/>
</dbReference>
<dbReference type="InterPro" id="IPR001254">
    <property type="entry name" value="Trypsin_dom"/>
</dbReference>
<dbReference type="RefSeq" id="WP_073227835.1">
    <property type="nucleotide sequence ID" value="NZ_FQUQ01000001.1"/>
</dbReference>
<dbReference type="EMBL" id="FQUQ01000001">
    <property type="protein sequence ID" value="SHE66870.1"/>
    <property type="molecule type" value="Genomic_DNA"/>
</dbReference>
<dbReference type="PANTHER" id="PTHR24276:SF91">
    <property type="entry name" value="AT26814P-RELATED"/>
    <property type="match status" value="1"/>
</dbReference>